<keyword evidence="2" id="KW-1185">Reference proteome</keyword>
<proteinExistence type="predicted"/>
<evidence type="ECO:0000313" key="1">
    <source>
        <dbReference type="EMBL" id="KND93367.1"/>
    </source>
</evidence>
<evidence type="ECO:0000313" key="2">
    <source>
        <dbReference type="Proteomes" id="UP000036947"/>
    </source>
</evidence>
<name>A0A0L0NGV5_TOLOC</name>
<dbReference type="Proteomes" id="UP000036947">
    <property type="component" value="Unassembled WGS sequence"/>
</dbReference>
<protein>
    <submittedName>
        <fullName evidence="1">Uncharacterized protein</fullName>
    </submittedName>
</protein>
<reference evidence="1 2" key="1">
    <citation type="journal article" date="2015" name="BMC Genomics">
        <title>The genome of the truffle-parasite Tolypocladium ophioglossoides and the evolution of antifungal peptaibiotics.</title>
        <authorList>
            <person name="Quandt C.A."/>
            <person name="Bushley K.E."/>
            <person name="Spatafora J.W."/>
        </authorList>
    </citation>
    <scope>NUCLEOTIDE SEQUENCE [LARGE SCALE GENOMIC DNA]</scope>
    <source>
        <strain evidence="1 2">CBS 100239</strain>
    </source>
</reference>
<feature type="non-terminal residue" evidence="1">
    <location>
        <position position="117"/>
    </location>
</feature>
<sequence>MTYSEANMSSPCHKFFPLGDIGKRRDEAVSEVLISPIRRSRPALQSVASIGATADDAPRRNTPNFLHAYGLPEACKAYSDISQGKLEGHLEQWFKDIRLKVKSPASPICRGAVQLDA</sequence>
<accession>A0A0L0NGV5</accession>
<organism evidence="1 2">
    <name type="scientific">Tolypocladium ophioglossoides (strain CBS 100239)</name>
    <name type="common">Snaketongue truffleclub</name>
    <name type="synonym">Elaphocordyceps ophioglossoides</name>
    <dbReference type="NCBI Taxonomy" id="1163406"/>
    <lineage>
        <taxon>Eukaryota</taxon>
        <taxon>Fungi</taxon>
        <taxon>Dikarya</taxon>
        <taxon>Ascomycota</taxon>
        <taxon>Pezizomycotina</taxon>
        <taxon>Sordariomycetes</taxon>
        <taxon>Hypocreomycetidae</taxon>
        <taxon>Hypocreales</taxon>
        <taxon>Ophiocordycipitaceae</taxon>
        <taxon>Tolypocladium</taxon>
    </lineage>
</organism>
<dbReference type="AlphaFoldDB" id="A0A0L0NGV5"/>
<gene>
    <name evidence="1" type="ORF">TOPH_02480</name>
</gene>
<dbReference type="EMBL" id="LFRF01000004">
    <property type="protein sequence ID" value="KND93367.1"/>
    <property type="molecule type" value="Genomic_DNA"/>
</dbReference>
<comment type="caution">
    <text evidence="1">The sequence shown here is derived from an EMBL/GenBank/DDBJ whole genome shotgun (WGS) entry which is preliminary data.</text>
</comment>